<evidence type="ECO:0000256" key="3">
    <source>
        <dbReference type="ARBA" id="ARBA00022840"/>
    </source>
</evidence>
<dbReference type="InterPro" id="IPR043129">
    <property type="entry name" value="ATPase_NBD"/>
</dbReference>
<dbReference type="GO" id="GO:0005829">
    <property type="term" value="C:cytosol"/>
    <property type="evidence" value="ECO:0007669"/>
    <property type="project" value="TreeGrafter"/>
</dbReference>
<accession>A0A168LAS9</accession>
<keyword evidence="3" id="KW-0067">ATP-binding</keyword>
<dbReference type="PRINTS" id="PR00301">
    <property type="entry name" value="HEATSHOCK70"/>
</dbReference>
<keyword evidence="2" id="KW-0547">Nucleotide-binding</keyword>
<keyword evidence="5" id="KW-1185">Reference proteome</keyword>
<dbReference type="GO" id="GO:0140662">
    <property type="term" value="F:ATP-dependent protein folding chaperone"/>
    <property type="evidence" value="ECO:0007669"/>
    <property type="project" value="InterPro"/>
</dbReference>
<evidence type="ECO:0000256" key="1">
    <source>
        <dbReference type="ARBA" id="ARBA00007381"/>
    </source>
</evidence>
<dbReference type="PANTHER" id="PTHR45639">
    <property type="entry name" value="HSC70CB, ISOFORM G-RELATED"/>
    <property type="match status" value="1"/>
</dbReference>
<comment type="similarity">
    <text evidence="1">Belongs to the heat shock protein 70 family.</text>
</comment>
<dbReference type="AlphaFoldDB" id="A0A168LAS9"/>
<dbReference type="InterPro" id="IPR013126">
    <property type="entry name" value="Hsp_70_fam"/>
</dbReference>
<dbReference type="Gene3D" id="3.30.420.40">
    <property type="match status" value="2"/>
</dbReference>
<dbReference type="SUPFAM" id="SSF100920">
    <property type="entry name" value="Heat shock protein 70kD (HSP70), peptide-binding domain"/>
    <property type="match status" value="1"/>
</dbReference>
<dbReference type="PANTHER" id="PTHR45639:SF32">
    <property type="entry name" value="HEAT SHOCK PROTEIN PDR13"/>
    <property type="match status" value="1"/>
</dbReference>
<dbReference type="FunFam" id="3.90.640.10:FF:000010">
    <property type="entry name" value="heat shock 70 kDa protein 14"/>
    <property type="match status" value="1"/>
</dbReference>
<dbReference type="STRING" id="4829.A0A168LAS9"/>
<dbReference type="Gene3D" id="3.30.30.30">
    <property type="match status" value="1"/>
</dbReference>
<protein>
    <submittedName>
        <fullName evidence="4">Uncharacterized protein</fullName>
    </submittedName>
</protein>
<dbReference type="Gene3D" id="2.60.34.10">
    <property type="entry name" value="Substrate Binding Domain Of DNAk, Chain A, domain 1"/>
    <property type="match status" value="1"/>
</dbReference>
<organism evidence="4">
    <name type="scientific">Absidia glauca</name>
    <name type="common">Pin mould</name>
    <dbReference type="NCBI Taxonomy" id="4829"/>
    <lineage>
        <taxon>Eukaryota</taxon>
        <taxon>Fungi</taxon>
        <taxon>Fungi incertae sedis</taxon>
        <taxon>Mucoromycota</taxon>
        <taxon>Mucoromycotina</taxon>
        <taxon>Mucoromycetes</taxon>
        <taxon>Mucorales</taxon>
        <taxon>Cunninghamellaceae</taxon>
        <taxon>Absidia</taxon>
    </lineage>
</organism>
<evidence type="ECO:0000313" key="4">
    <source>
        <dbReference type="EMBL" id="SAL96416.1"/>
    </source>
</evidence>
<evidence type="ECO:0000313" key="5">
    <source>
        <dbReference type="Proteomes" id="UP000078561"/>
    </source>
</evidence>
<dbReference type="InParanoid" id="A0A168LAS9"/>
<dbReference type="OrthoDB" id="29851at2759"/>
<gene>
    <name evidence="4" type="primary">ABSGL_01819.1 scaffold 2358</name>
</gene>
<dbReference type="CDD" id="cd10232">
    <property type="entry name" value="ASKHA_NBD_HSP70_ScSsz1p-like"/>
    <property type="match status" value="1"/>
</dbReference>
<reference evidence="4" key="1">
    <citation type="submission" date="2016-04" db="EMBL/GenBank/DDBJ databases">
        <authorList>
            <person name="Evans L.H."/>
            <person name="Alamgir A."/>
            <person name="Owens N."/>
            <person name="Weber N.D."/>
            <person name="Virtaneva K."/>
            <person name="Barbian K."/>
            <person name="Babar A."/>
            <person name="Rosenke K."/>
        </authorList>
    </citation>
    <scope>NUCLEOTIDE SEQUENCE [LARGE SCALE GENOMIC DNA]</scope>
    <source>
        <strain evidence="4">CBS 101.48</strain>
    </source>
</reference>
<proteinExistence type="inferred from homology"/>
<dbReference type="GO" id="GO:0005524">
    <property type="term" value="F:ATP binding"/>
    <property type="evidence" value="ECO:0007669"/>
    <property type="project" value="UniProtKB-KW"/>
</dbReference>
<dbReference type="SUPFAM" id="SSF53067">
    <property type="entry name" value="Actin-like ATPase domain"/>
    <property type="match status" value="2"/>
</dbReference>
<dbReference type="Proteomes" id="UP000078561">
    <property type="component" value="Unassembled WGS sequence"/>
</dbReference>
<sequence>MSNSNTVIGINFGTSSTSIGYVNKEGRADCLANEEGDRQIASVLAFHGEEEVVGSQAKSEIARHPKTTVANFRATLGKTFAESEDLTGSAAPVVDKSGAPGYEITFGETTKVLSSHDISAKFLRHIRDSAEGFFGSKIDGAVMAVPSYFSDKQREEFKQAASDAGIKVLQLVQESTAAALAYNLGANDQDKTVVICDLGGHSFDVTVMTVRSGIYSILATAHDTKLGGVSFDDMLIKHFSAEFKKKTKVDLANNAKALAKLRGAVEVTKKMLSSASSAPCFVESLADGLDFHGTINRMRFEILSNSIFAKLQDVVRQVLVKADLDASEIDEVVLAGGAARIPKFAVKLRELFTADTHLHADLEADEVVARGCAIQASLIAGFDVEDIEAAVHPVVTLAPSVQKAIGVLNASGAFVPLIPKGTALPARRSFTFNPAGADQSQVYVALHEGDHVIEKKEISVEPVPVEEGEEPYEEEPEIVTTVYTKPAALLVEAVLPVSSKSAKVEVQVTVEVDGKLTLVLRDAANVVKAEVPAGKQ</sequence>
<dbReference type="Pfam" id="PF00012">
    <property type="entry name" value="HSP70"/>
    <property type="match status" value="1"/>
</dbReference>
<dbReference type="FunCoup" id="A0A168LAS9">
    <property type="interactions" value="18"/>
</dbReference>
<dbReference type="GO" id="GO:0005634">
    <property type="term" value="C:nucleus"/>
    <property type="evidence" value="ECO:0007669"/>
    <property type="project" value="TreeGrafter"/>
</dbReference>
<dbReference type="InterPro" id="IPR029047">
    <property type="entry name" value="HSP70_peptide-bd_sf"/>
</dbReference>
<dbReference type="EMBL" id="LT551028">
    <property type="protein sequence ID" value="SAL96416.1"/>
    <property type="molecule type" value="Genomic_DNA"/>
</dbReference>
<name>A0A168LAS9_ABSGL</name>
<evidence type="ECO:0000256" key="2">
    <source>
        <dbReference type="ARBA" id="ARBA00022741"/>
    </source>
</evidence>
<dbReference type="OMA" id="DQVLMDH"/>
<dbReference type="Gene3D" id="3.90.640.10">
    <property type="entry name" value="Actin, Chain A, domain 4"/>
    <property type="match status" value="1"/>
</dbReference>